<dbReference type="InterPro" id="IPR013324">
    <property type="entry name" value="RNA_pol_sigma_r3/r4-like"/>
</dbReference>
<dbReference type="InterPro" id="IPR036388">
    <property type="entry name" value="WH-like_DNA-bd_sf"/>
</dbReference>
<accession>A0A090WPD2</accession>
<dbReference type="PANTHER" id="PTHR43133">
    <property type="entry name" value="RNA POLYMERASE ECF-TYPE SIGMA FACTO"/>
    <property type="match status" value="1"/>
</dbReference>
<dbReference type="GO" id="GO:0016987">
    <property type="term" value="F:sigma factor activity"/>
    <property type="evidence" value="ECO:0007669"/>
    <property type="project" value="UniProtKB-KW"/>
</dbReference>
<dbReference type="GO" id="GO:0003677">
    <property type="term" value="F:DNA binding"/>
    <property type="evidence" value="ECO:0007669"/>
    <property type="project" value="InterPro"/>
</dbReference>
<dbReference type="SUPFAM" id="SSF88946">
    <property type="entry name" value="Sigma2 domain of RNA polymerase sigma factors"/>
    <property type="match status" value="1"/>
</dbReference>
<feature type="domain" description="RNA polymerase sigma factor 70 region 4 type 2" evidence="5">
    <location>
        <begin position="132"/>
        <end position="181"/>
    </location>
</feature>
<dbReference type="Pfam" id="PF08281">
    <property type="entry name" value="Sigma70_r4_2"/>
    <property type="match status" value="1"/>
</dbReference>
<name>A0A090WPD2_9FLAO</name>
<dbReference type="InterPro" id="IPR013249">
    <property type="entry name" value="RNA_pol_sigma70_r4_t2"/>
</dbReference>
<evidence type="ECO:0000259" key="5">
    <source>
        <dbReference type="Pfam" id="PF08281"/>
    </source>
</evidence>
<evidence type="ECO:0000256" key="1">
    <source>
        <dbReference type="ARBA" id="ARBA00010641"/>
    </source>
</evidence>
<keyword evidence="3" id="KW-0731">Sigma factor</keyword>
<evidence type="ECO:0000256" key="2">
    <source>
        <dbReference type="ARBA" id="ARBA00023015"/>
    </source>
</evidence>
<dbReference type="InterPro" id="IPR039425">
    <property type="entry name" value="RNA_pol_sigma-70-like"/>
</dbReference>
<dbReference type="NCBIfam" id="TIGR02937">
    <property type="entry name" value="sigma70-ECF"/>
    <property type="match status" value="1"/>
</dbReference>
<protein>
    <submittedName>
        <fullName evidence="6">RNA polymerase ECF-type sigma factor</fullName>
    </submittedName>
</protein>
<dbReference type="NCBIfam" id="TIGR02985">
    <property type="entry name" value="Sig70_bacteroi1"/>
    <property type="match status" value="1"/>
</dbReference>
<dbReference type="STRING" id="221126.SAMN04489722_103458"/>
<evidence type="ECO:0000256" key="4">
    <source>
        <dbReference type="ARBA" id="ARBA00023163"/>
    </source>
</evidence>
<comment type="caution">
    <text evidence="6">The sequence shown here is derived from an EMBL/GenBank/DDBJ whole genome shotgun (WGS) entry which is preliminary data.</text>
</comment>
<dbReference type="InterPro" id="IPR014327">
    <property type="entry name" value="RNA_pol_sigma70_bacteroid"/>
</dbReference>
<gene>
    <name evidence="6" type="ORF">JCM19274_3424</name>
</gene>
<sequence>MHDYSKTELLNFKNLKSGNEKAFEYFFNKYYSHILGFCIQFIYDKPPQSSGITQDAFLNLWLNKGKIEKVSGVESFLYTYAKSKCLNAIRHNQVKERYKSKTLNEKERELDFDILNSMSFDTLALSELEDLISKSIENLPEKTKVIFLKKRFENKKNQDIANELNVTVKTVEAHMTKALKILRLNLSDYLPLVLITLILSKH</sequence>
<keyword evidence="2" id="KW-0805">Transcription regulation</keyword>
<dbReference type="Proteomes" id="UP000029643">
    <property type="component" value="Unassembled WGS sequence"/>
</dbReference>
<comment type="similarity">
    <text evidence="1">Belongs to the sigma-70 factor family. ECF subfamily.</text>
</comment>
<dbReference type="Gene3D" id="1.10.1740.10">
    <property type="match status" value="1"/>
</dbReference>
<reference evidence="6 7" key="1">
    <citation type="journal article" date="2014" name="Genome Announc.">
        <title>Draft Genome Sequences of Marine Flavobacterium Algibacter lectus Strains SS8 and NR4.</title>
        <authorList>
            <person name="Takatani N."/>
            <person name="Nakanishi M."/>
            <person name="Meirelles P."/>
            <person name="Mino S."/>
            <person name="Suda W."/>
            <person name="Oshima K."/>
            <person name="Hattori M."/>
            <person name="Ohkuma M."/>
            <person name="Hosokawa M."/>
            <person name="Miyashita K."/>
            <person name="Thompson F.L."/>
            <person name="Niwa A."/>
            <person name="Sawabe T."/>
            <person name="Sawabe T."/>
        </authorList>
    </citation>
    <scope>NUCLEOTIDE SEQUENCE [LARGE SCALE GENOMIC DNA]</scope>
    <source>
        <strain evidence="7">JCM19274</strain>
    </source>
</reference>
<keyword evidence="4" id="KW-0804">Transcription</keyword>
<organism evidence="6 7">
    <name type="scientific">Algibacter lectus</name>
    <dbReference type="NCBI Taxonomy" id="221126"/>
    <lineage>
        <taxon>Bacteria</taxon>
        <taxon>Pseudomonadati</taxon>
        <taxon>Bacteroidota</taxon>
        <taxon>Flavobacteriia</taxon>
        <taxon>Flavobacteriales</taxon>
        <taxon>Flavobacteriaceae</taxon>
        <taxon>Algibacter</taxon>
    </lineage>
</organism>
<dbReference type="AlphaFoldDB" id="A0A090WPD2"/>
<dbReference type="InterPro" id="IPR014284">
    <property type="entry name" value="RNA_pol_sigma-70_dom"/>
</dbReference>
<proteinExistence type="inferred from homology"/>
<dbReference type="SUPFAM" id="SSF88659">
    <property type="entry name" value="Sigma3 and sigma4 domains of RNA polymerase sigma factors"/>
    <property type="match status" value="1"/>
</dbReference>
<evidence type="ECO:0000313" key="7">
    <source>
        <dbReference type="Proteomes" id="UP000029643"/>
    </source>
</evidence>
<dbReference type="GO" id="GO:0006352">
    <property type="term" value="P:DNA-templated transcription initiation"/>
    <property type="evidence" value="ECO:0007669"/>
    <property type="project" value="InterPro"/>
</dbReference>
<dbReference type="InterPro" id="IPR013325">
    <property type="entry name" value="RNA_pol_sigma_r2"/>
</dbReference>
<evidence type="ECO:0000313" key="6">
    <source>
        <dbReference type="EMBL" id="GAL78866.1"/>
    </source>
</evidence>
<dbReference type="PANTHER" id="PTHR43133:SF46">
    <property type="entry name" value="RNA POLYMERASE SIGMA-70 FACTOR ECF SUBFAMILY"/>
    <property type="match status" value="1"/>
</dbReference>
<dbReference type="Gene3D" id="1.10.10.10">
    <property type="entry name" value="Winged helix-like DNA-binding domain superfamily/Winged helix DNA-binding domain"/>
    <property type="match status" value="1"/>
</dbReference>
<dbReference type="EMBL" id="BBNU01000004">
    <property type="protein sequence ID" value="GAL78866.1"/>
    <property type="molecule type" value="Genomic_DNA"/>
</dbReference>
<evidence type="ECO:0000256" key="3">
    <source>
        <dbReference type="ARBA" id="ARBA00023082"/>
    </source>
</evidence>